<dbReference type="InterPro" id="IPR020845">
    <property type="entry name" value="AMP-binding_CS"/>
</dbReference>
<dbReference type="Pfam" id="PF13193">
    <property type="entry name" value="AMP-binding_C"/>
    <property type="match status" value="1"/>
</dbReference>
<feature type="domain" description="AMP-dependent synthetase/ligase" evidence="1">
    <location>
        <begin position="130"/>
        <end position="500"/>
    </location>
</feature>
<protein>
    <submittedName>
        <fullName evidence="3">Uncharacterized protein</fullName>
    </submittedName>
</protein>
<evidence type="ECO:0000313" key="3">
    <source>
        <dbReference type="EMBL" id="KAL0576077.1"/>
    </source>
</evidence>
<proteinExistence type="predicted"/>
<feature type="domain" description="AMP-binding enzyme C-terminal" evidence="2">
    <location>
        <begin position="555"/>
        <end position="635"/>
    </location>
</feature>
<dbReference type="InterPro" id="IPR025110">
    <property type="entry name" value="AMP-bd_C"/>
</dbReference>
<reference evidence="3 4" key="1">
    <citation type="submission" date="2024-02" db="EMBL/GenBank/DDBJ databases">
        <title>A draft genome for the cacao thread blight pathogen Marasmius crinis-equi.</title>
        <authorList>
            <person name="Cohen S.P."/>
            <person name="Baruah I.K."/>
            <person name="Amoako-Attah I."/>
            <person name="Bukari Y."/>
            <person name="Meinhardt L.W."/>
            <person name="Bailey B.A."/>
        </authorList>
    </citation>
    <scope>NUCLEOTIDE SEQUENCE [LARGE SCALE GENOMIC DNA]</scope>
    <source>
        <strain evidence="3 4">GH-76</strain>
    </source>
</reference>
<evidence type="ECO:0000313" key="4">
    <source>
        <dbReference type="Proteomes" id="UP001465976"/>
    </source>
</evidence>
<dbReference type="PROSITE" id="PS00455">
    <property type="entry name" value="AMP_BINDING"/>
    <property type="match status" value="1"/>
</dbReference>
<dbReference type="InterPro" id="IPR042099">
    <property type="entry name" value="ANL_N_sf"/>
</dbReference>
<name>A0ABR3FLN0_9AGAR</name>
<dbReference type="PANTHER" id="PTHR43201">
    <property type="entry name" value="ACYL-COA SYNTHETASE"/>
    <property type="match status" value="1"/>
</dbReference>
<dbReference type="Pfam" id="PF00501">
    <property type="entry name" value="AMP-binding"/>
    <property type="match status" value="1"/>
</dbReference>
<dbReference type="PANTHER" id="PTHR43201:SF30">
    <property type="entry name" value="AMP-DEPENDENT SYNTHETASE_LIGASE DOMAIN-CONTAINING PROTEIN"/>
    <property type="match status" value="1"/>
</dbReference>
<gene>
    <name evidence="3" type="ORF">V5O48_005905</name>
</gene>
<sequence>MSEHAIGILLNSSTSSWVGSGFASIRLPKMRVGAGRIRVAHARSFNLSCFQPHHWHLRHNSTSTRIPRNGLSSVQGSLEPPLEDRTFTEFFVQEILGKHGARPALICRSEKPRAHGGPPSGNLGVQTHLAWDFEEFERHIDALARGLVALGVRKGDRVGVVMGNNSSYAMLQWACARVGSILVTVNPAYRIDELASFSPKCVKHLFVVPRIRSSAYLEMFASKLPDLKNSARGDIQDPNLPELRNLVVVDNHDAYWDQLSKLDMKPVIDWREIMLWREDTREKKIVQSIAESLKKDDVMNMQFTSGTTGMPKAVQLTHHNLLNNGISIGRCMRLTNKDIVCNLAAWVHGASIVYPSEFYDPPSIVDAVMAERCTALHGVPTHFLGVLAEVEKRKKEGEDVDMRSLRTGIAAGTSVPIELMKQLIEQLNLRELTNAYGMTETSPVSFQTTPEDPVIQRVETCGRVQRHVKAKVIDIEGNIVPVGKPGELCIAGYLVQKGYWEDEEQTKKVMNKDESGTLWMHTGDEVILDEEGYIRIVGRIKDIIIRGGENLFPIQIENVLHTNPGIRESAAVSVPDKRYGEVVGAWIVRAPGSKITREDVRKTVSQGMNPQNAPTWVWFVGEDTPEELPKTASGKIMKHVLRKWSKELAEKGIGAVNSS</sequence>
<organism evidence="3 4">
    <name type="scientific">Marasmius crinis-equi</name>
    <dbReference type="NCBI Taxonomy" id="585013"/>
    <lineage>
        <taxon>Eukaryota</taxon>
        <taxon>Fungi</taxon>
        <taxon>Dikarya</taxon>
        <taxon>Basidiomycota</taxon>
        <taxon>Agaricomycotina</taxon>
        <taxon>Agaricomycetes</taxon>
        <taxon>Agaricomycetidae</taxon>
        <taxon>Agaricales</taxon>
        <taxon>Marasmiineae</taxon>
        <taxon>Marasmiaceae</taxon>
        <taxon>Marasmius</taxon>
    </lineage>
</organism>
<dbReference type="EMBL" id="JBAHYK010000249">
    <property type="protein sequence ID" value="KAL0576077.1"/>
    <property type="molecule type" value="Genomic_DNA"/>
</dbReference>
<dbReference type="Gene3D" id="3.30.300.30">
    <property type="match status" value="1"/>
</dbReference>
<comment type="caution">
    <text evidence="3">The sequence shown here is derived from an EMBL/GenBank/DDBJ whole genome shotgun (WGS) entry which is preliminary data.</text>
</comment>
<dbReference type="Gene3D" id="3.40.50.12780">
    <property type="entry name" value="N-terminal domain of ligase-like"/>
    <property type="match status" value="1"/>
</dbReference>
<dbReference type="SUPFAM" id="SSF56801">
    <property type="entry name" value="Acetyl-CoA synthetase-like"/>
    <property type="match status" value="1"/>
</dbReference>
<dbReference type="InterPro" id="IPR000873">
    <property type="entry name" value="AMP-dep_synth/lig_dom"/>
</dbReference>
<dbReference type="Proteomes" id="UP001465976">
    <property type="component" value="Unassembled WGS sequence"/>
</dbReference>
<evidence type="ECO:0000259" key="2">
    <source>
        <dbReference type="Pfam" id="PF13193"/>
    </source>
</evidence>
<keyword evidence="4" id="KW-1185">Reference proteome</keyword>
<dbReference type="InterPro" id="IPR045851">
    <property type="entry name" value="AMP-bd_C_sf"/>
</dbReference>
<evidence type="ECO:0000259" key="1">
    <source>
        <dbReference type="Pfam" id="PF00501"/>
    </source>
</evidence>
<accession>A0ABR3FLN0</accession>